<proteinExistence type="predicted"/>
<feature type="domain" description="Cation-transporting P-type ATPase N-terminal" evidence="1">
    <location>
        <begin position="17"/>
        <end position="60"/>
    </location>
</feature>
<gene>
    <name evidence="2" type="ORF">N7452_004260</name>
</gene>
<evidence type="ECO:0000313" key="2">
    <source>
        <dbReference type="EMBL" id="KAJ5346256.1"/>
    </source>
</evidence>
<dbReference type="InterPro" id="IPR023298">
    <property type="entry name" value="ATPase_P-typ_TM_dom_sf"/>
</dbReference>
<comment type="caution">
    <text evidence="2">The sequence shown here is derived from an EMBL/GenBank/DDBJ whole genome shotgun (WGS) entry which is preliminary data.</text>
</comment>
<dbReference type="SUPFAM" id="SSF81665">
    <property type="entry name" value="Calcium ATPase, transmembrane domain M"/>
    <property type="match status" value="1"/>
</dbReference>
<dbReference type="AlphaFoldDB" id="A0A9W9UKY0"/>
<name>A0A9W9UKY0_PENBR</name>
<evidence type="ECO:0000313" key="3">
    <source>
        <dbReference type="Proteomes" id="UP001147695"/>
    </source>
</evidence>
<reference evidence="2" key="1">
    <citation type="submission" date="2022-12" db="EMBL/GenBank/DDBJ databases">
        <authorList>
            <person name="Petersen C."/>
        </authorList>
    </citation>
    <scope>NUCLEOTIDE SEQUENCE</scope>
    <source>
        <strain evidence="2">IBT 35673</strain>
    </source>
</reference>
<dbReference type="InterPro" id="IPR004014">
    <property type="entry name" value="ATPase_P-typ_cation-transptr_N"/>
</dbReference>
<dbReference type="Proteomes" id="UP001147695">
    <property type="component" value="Unassembled WGS sequence"/>
</dbReference>
<evidence type="ECO:0000259" key="1">
    <source>
        <dbReference type="Pfam" id="PF00690"/>
    </source>
</evidence>
<protein>
    <recommendedName>
        <fullName evidence="1">Cation-transporting P-type ATPase N-terminal domain-containing protein</fullName>
    </recommendedName>
</protein>
<reference evidence="2" key="2">
    <citation type="journal article" date="2023" name="IMA Fungus">
        <title>Comparative genomic study of the Penicillium genus elucidates a diverse pangenome and 15 lateral gene transfer events.</title>
        <authorList>
            <person name="Petersen C."/>
            <person name="Sorensen T."/>
            <person name="Nielsen M.R."/>
            <person name="Sondergaard T.E."/>
            <person name="Sorensen J.L."/>
            <person name="Fitzpatrick D.A."/>
            <person name="Frisvad J.C."/>
            <person name="Nielsen K.L."/>
        </authorList>
    </citation>
    <scope>NUCLEOTIDE SEQUENCE</scope>
    <source>
        <strain evidence="2">IBT 35673</strain>
    </source>
</reference>
<sequence>MPDEKQNITPDSGRLTQTYEAVINELSTGLDEGLAPDEASRRLQQYGPNKLDEGEGGSLVLCHNVPLLPAGLSVSMVTAVAAKSPAMAVLLYQVNFAGGRCDDKFSAGDRFITKFSAD</sequence>
<organism evidence="2 3">
    <name type="scientific">Penicillium brevicompactum</name>
    <dbReference type="NCBI Taxonomy" id="5074"/>
    <lineage>
        <taxon>Eukaryota</taxon>
        <taxon>Fungi</taxon>
        <taxon>Dikarya</taxon>
        <taxon>Ascomycota</taxon>
        <taxon>Pezizomycotina</taxon>
        <taxon>Eurotiomycetes</taxon>
        <taxon>Eurotiomycetidae</taxon>
        <taxon>Eurotiales</taxon>
        <taxon>Aspergillaceae</taxon>
        <taxon>Penicillium</taxon>
    </lineage>
</organism>
<dbReference type="EMBL" id="JAPZBQ010000002">
    <property type="protein sequence ID" value="KAJ5346256.1"/>
    <property type="molecule type" value="Genomic_DNA"/>
</dbReference>
<accession>A0A9W9UKY0</accession>
<dbReference type="Pfam" id="PF00690">
    <property type="entry name" value="Cation_ATPase_N"/>
    <property type="match status" value="1"/>
</dbReference>